<gene>
    <name evidence="3" type="ORF">HDK90DRAFT_529883</name>
</gene>
<feature type="transmembrane region" description="Helical" evidence="2">
    <location>
        <begin position="81"/>
        <end position="99"/>
    </location>
</feature>
<evidence type="ECO:0000313" key="3">
    <source>
        <dbReference type="EMBL" id="KAK8246601.1"/>
    </source>
</evidence>
<dbReference type="Proteomes" id="UP001492380">
    <property type="component" value="Unassembled WGS sequence"/>
</dbReference>
<proteinExistence type="predicted"/>
<keyword evidence="2" id="KW-0812">Transmembrane</keyword>
<keyword evidence="2" id="KW-0472">Membrane</keyword>
<dbReference type="InterPro" id="IPR038882">
    <property type="entry name" value="Rcf3"/>
</dbReference>
<accession>A0ABR1Z2H3</accession>
<keyword evidence="2" id="KW-1133">Transmembrane helix</keyword>
<evidence type="ECO:0000256" key="1">
    <source>
        <dbReference type="SAM" id="MobiDB-lite"/>
    </source>
</evidence>
<organism evidence="3 4">
    <name type="scientific">Phyllosticta capitalensis</name>
    <dbReference type="NCBI Taxonomy" id="121624"/>
    <lineage>
        <taxon>Eukaryota</taxon>
        <taxon>Fungi</taxon>
        <taxon>Dikarya</taxon>
        <taxon>Ascomycota</taxon>
        <taxon>Pezizomycotina</taxon>
        <taxon>Dothideomycetes</taxon>
        <taxon>Dothideomycetes incertae sedis</taxon>
        <taxon>Botryosphaeriales</taxon>
        <taxon>Phyllostictaceae</taxon>
        <taxon>Phyllosticta</taxon>
    </lineage>
</organism>
<dbReference type="PANTHER" id="PTHR39153:SF1">
    <property type="entry name" value="AGR244WP"/>
    <property type="match status" value="1"/>
</dbReference>
<name>A0ABR1Z2H3_9PEZI</name>
<sequence>MRRHGSLEKDEEINSAAWVAARGAGVGAAKDVRFLPPISRHDEKQTVRAVHEQGKKQAISKDISTAIYAYRKMTNPSLGQWGIYSAVLAGAGWMFSPIYRNLTIQFKVMVEADRRLIAHEQLMRAQKRRVRDAEMWRQYEEEFEDDVGAEPAPAAAGRGGGAQGGGTQAK</sequence>
<evidence type="ECO:0000256" key="2">
    <source>
        <dbReference type="SAM" id="Phobius"/>
    </source>
</evidence>
<feature type="compositionally biased region" description="Gly residues" evidence="1">
    <location>
        <begin position="157"/>
        <end position="170"/>
    </location>
</feature>
<dbReference type="PANTHER" id="PTHR39153">
    <property type="entry name" value="AGR244WP"/>
    <property type="match status" value="1"/>
</dbReference>
<keyword evidence="4" id="KW-1185">Reference proteome</keyword>
<evidence type="ECO:0000313" key="4">
    <source>
        <dbReference type="Proteomes" id="UP001492380"/>
    </source>
</evidence>
<feature type="region of interest" description="Disordered" evidence="1">
    <location>
        <begin position="142"/>
        <end position="170"/>
    </location>
</feature>
<comment type="caution">
    <text evidence="3">The sequence shown here is derived from an EMBL/GenBank/DDBJ whole genome shotgun (WGS) entry which is preliminary data.</text>
</comment>
<protein>
    <submittedName>
        <fullName evidence="3">Uncharacterized protein</fullName>
    </submittedName>
</protein>
<reference evidence="3 4" key="1">
    <citation type="submission" date="2024-04" db="EMBL/GenBank/DDBJ databases">
        <title>Phyllosticta paracitricarpa is synonymous to the EU quarantine fungus P. citricarpa based on phylogenomic analyses.</title>
        <authorList>
            <consortium name="Lawrence Berkeley National Laboratory"/>
            <person name="Van Ingen-Buijs V.A."/>
            <person name="Van Westerhoven A.C."/>
            <person name="Haridas S."/>
            <person name="Skiadas P."/>
            <person name="Martin F."/>
            <person name="Groenewald J.Z."/>
            <person name="Crous P.W."/>
            <person name="Seidl M.F."/>
        </authorList>
    </citation>
    <scope>NUCLEOTIDE SEQUENCE [LARGE SCALE GENOMIC DNA]</scope>
    <source>
        <strain evidence="3 4">CBS 123374</strain>
    </source>
</reference>
<dbReference type="EMBL" id="JBBWRZ010000001">
    <property type="protein sequence ID" value="KAK8246601.1"/>
    <property type="molecule type" value="Genomic_DNA"/>
</dbReference>